<comment type="similarity">
    <text evidence="2">Belongs to the GtrA family.</text>
</comment>
<evidence type="ECO:0000313" key="10">
    <source>
        <dbReference type="Proteomes" id="UP001252243"/>
    </source>
</evidence>
<evidence type="ECO:0000259" key="8">
    <source>
        <dbReference type="Pfam" id="PF04138"/>
    </source>
</evidence>
<gene>
    <name evidence="9" type="ORF">J2X01_002337</name>
</gene>
<evidence type="ECO:0000256" key="6">
    <source>
        <dbReference type="SAM" id="MobiDB-lite"/>
    </source>
</evidence>
<proteinExistence type="inferred from homology"/>
<keyword evidence="10" id="KW-1185">Reference proteome</keyword>
<evidence type="ECO:0000256" key="2">
    <source>
        <dbReference type="ARBA" id="ARBA00009399"/>
    </source>
</evidence>
<feature type="transmembrane region" description="Helical" evidence="7">
    <location>
        <begin position="117"/>
        <end position="136"/>
    </location>
</feature>
<dbReference type="Proteomes" id="UP001252243">
    <property type="component" value="Unassembled WGS sequence"/>
</dbReference>
<evidence type="ECO:0000256" key="4">
    <source>
        <dbReference type="ARBA" id="ARBA00022989"/>
    </source>
</evidence>
<organism evidence="9 10">
    <name type="scientific">Arthrobacter ginsengisoli</name>
    <dbReference type="NCBI Taxonomy" id="1356565"/>
    <lineage>
        <taxon>Bacteria</taxon>
        <taxon>Bacillati</taxon>
        <taxon>Actinomycetota</taxon>
        <taxon>Actinomycetes</taxon>
        <taxon>Micrococcales</taxon>
        <taxon>Micrococcaceae</taxon>
        <taxon>Arthrobacter</taxon>
    </lineage>
</organism>
<dbReference type="InterPro" id="IPR007267">
    <property type="entry name" value="GtrA_DPMS_TM"/>
</dbReference>
<dbReference type="PANTHER" id="PTHR38459">
    <property type="entry name" value="PROPHAGE BACTOPRENOL-LINKED GLUCOSE TRANSLOCASE HOMOLOG"/>
    <property type="match status" value="1"/>
</dbReference>
<feature type="region of interest" description="Disordered" evidence="6">
    <location>
        <begin position="151"/>
        <end position="187"/>
    </location>
</feature>
<comment type="subcellular location">
    <subcellularLocation>
        <location evidence="1">Membrane</location>
        <topology evidence="1">Multi-pass membrane protein</topology>
    </subcellularLocation>
</comment>
<name>A0ABU1UCX6_9MICC</name>
<keyword evidence="5 7" id="KW-0472">Membrane</keyword>
<dbReference type="PANTHER" id="PTHR38459:SF1">
    <property type="entry name" value="PROPHAGE BACTOPRENOL-LINKED GLUCOSE TRANSLOCASE HOMOLOG"/>
    <property type="match status" value="1"/>
</dbReference>
<keyword evidence="4 7" id="KW-1133">Transmembrane helix</keyword>
<evidence type="ECO:0000256" key="7">
    <source>
        <dbReference type="SAM" id="Phobius"/>
    </source>
</evidence>
<feature type="transmembrane region" description="Helical" evidence="7">
    <location>
        <begin position="26"/>
        <end position="47"/>
    </location>
</feature>
<feature type="transmembrane region" description="Helical" evidence="7">
    <location>
        <begin position="92"/>
        <end position="111"/>
    </location>
</feature>
<sequence length="187" mass="20395">MSRTTPADAAAEKPRGLLRKFFGHSAVRYLIVGGLSFAVDFGLLVLLREVFHWDVGIASATAFLTSLVFNFLVQRKFSFESAHRTHVSMIRYGVLVVANTLATVLIVQLLTPTILGYMGGKVVSTAAMTVWNYFLYKHWVFGKKPAHHGAHAHKHLSAGPDDAQDPAAGTPQPLQAADAELTRPEPS</sequence>
<dbReference type="InterPro" id="IPR051401">
    <property type="entry name" value="GtrA_CellWall_Glycosyl"/>
</dbReference>
<dbReference type="RefSeq" id="WP_310057113.1">
    <property type="nucleotide sequence ID" value="NZ_JAVDVQ010000008.1"/>
</dbReference>
<evidence type="ECO:0000256" key="5">
    <source>
        <dbReference type="ARBA" id="ARBA00023136"/>
    </source>
</evidence>
<accession>A0ABU1UCX6</accession>
<dbReference type="Pfam" id="PF04138">
    <property type="entry name" value="GtrA_DPMS_TM"/>
    <property type="match status" value="1"/>
</dbReference>
<protein>
    <submittedName>
        <fullName evidence="9">Flippase GtrA</fullName>
    </submittedName>
</protein>
<comment type="caution">
    <text evidence="9">The sequence shown here is derived from an EMBL/GenBank/DDBJ whole genome shotgun (WGS) entry which is preliminary data.</text>
</comment>
<evidence type="ECO:0000313" key="9">
    <source>
        <dbReference type="EMBL" id="MDR7083047.1"/>
    </source>
</evidence>
<evidence type="ECO:0000256" key="1">
    <source>
        <dbReference type="ARBA" id="ARBA00004141"/>
    </source>
</evidence>
<dbReference type="EMBL" id="JAVDVQ010000008">
    <property type="protein sequence ID" value="MDR7083047.1"/>
    <property type="molecule type" value="Genomic_DNA"/>
</dbReference>
<feature type="domain" description="GtrA/DPMS transmembrane" evidence="8">
    <location>
        <begin position="28"/>
        <end position="141"/>
    </location>
</feature>
<feature type="transmembrane region" description="Helical" evidence="7">
    <location>
        <begin position="53"/>
        <end position="72"/>
    </location>
</feature>
<keyword evidence="3 7" id="KW-0812">Transmembrane</keyword>
<evidence type="ECO:0000256" key="3">
    <source>
        <dbReference type="ARBA" id="ARBA00022692"/>
    </source>
</evidence>
<feature type="compositionally biased region" description="Low complexity" evidence="6">
    <location>
        <begin position="158"/>
        <end position="173"/>
    </location>
</feature>
<reference evidence="9 10" key="1">
    <citation type="submission" date="2023-07" db="EMBL/GenBank/DDBJ databases">
        <title>Sorghum-associated microbial communities from plants grown in Nebraska, USA.</title>
        <authorList>
            <person name="Schachtman D."/>
        </authorList>
    </citation>
    <scope>NUCLEOTIDE SEQUENCE [LARGE SCALE GENOMIC DNA]</scope>
    <source>
        <strain evidence="9 10">BE167</strain>
    </source>
</reference>